<organism evidence="2 3">
    <name type="scientific">Aureobasidium namibiae CBS 147.97</name>
    <dbReference type="NCBI Taxonomy" id="1043004"/>
    <lineage>
        <taxon>Eukaryota</taxon>
        <taxon>Fungi</taxon>
        <taxon>Dikarya</taxon>
        <taxon>Ascomycota</taxon>
        <taxon>Pezizomycotina</taxon>
        <taxon>Dothideomycetes</taxon>
        <taxon>Dothideomycetidae</taxon>
        <taxon>Dothideales</taxon>
        <taxon>Saccotheciaceae</taxon>
        <taxon>Aureobasidium</taxon>
    </lineage>
</organism>
<gene>
    <name evidence="2" type="ORF">M436DRAFT_47787</name>
</gene>
<dbReference type="OrthoDB" id="2906425at2759"/>
<reference evidence="2 3" key="1">
    <citation type="journal article" date="2014" name="BMC Genomics">
        <title>Genome sequencing of four Aureobasidium pullulans varieties: biotechnological potential, stress tolerance, and description of new species.</title>
        <authorList>
            <person name="Gostin Ar C."/>
            <person name="Ohm R.A."/>
            <person name="Kogej T."/>
            <person name="Sonjak S."/>
            <person name="Turk M."/>
            <person name="Zajc J."/>
            <person name="Zalar P."/>
            <person name="Grube M."/>
            <person name="Sun H."/>
            <person name="Han J."/>
            <person name="Sharma A."/>
            <person name="Chiniquy J."/>
            <person name="Ngan C.Y."/>
            <person name="Lipzen A."/>
            <person name="Barry K."/>
            <person name="Grigoriev I.V."/>
            <person name="Gunde-Cimerman N."/>
        </authorList>
    </citation>
    <scope>NUCLEOTIDE SEQUENCE [LARGE SCALE GENOMIC DNA]</scope>
    <source>
        <strain evidence="2 3">CBS 147.97</strain>
    </source>
</reference>
<dbReference type="PANTHER" id="PTHR21310:SF13">
    <property type="entry name" value="AMINOGLYCOSIDE PHOSPHOTRANSFERASE DOMAIN-CONTAINING PROTEIN"/>
    <property type="match status" value="1"/>
</dbReference>
<dbReference type="GeneID" id="25410766"/>
<keyword evidence="3" id="KW-1185">Reference proteome</keyword>
<evidence type="ECO:0000259" key="1">
    <source>
        <dbReference type="Pfam" id="PF01636"/>
    </source>
</evidence>
<dbReference type="AlphaFoldDB" id="A0A074WTM9"/>
<dbReference type="SUPFAM" id="SSF56112">
    <property type="entry name" value="Protein kinase-like (PK-like)"/>
    <property type="match status" value="1"/>
</dbReference>
<feature type="domain" description="Aminoglycoside phosphotransferase" evidence="1">
    <location>
        <begin position="72"/>
        <end position="303"/>
    </location>
</feature>
<dbReference type="Pfam" id="PF01636">
    <property type="entry name" value="APH"/>
    <property type="match status" value="1"/>
</dbReference>
<dbReference type="HOGENOM" id="CLU_072119_0_0_1"/>
<proteinExistence type="predicted"/>
<accession>A0A074WTM9</accession>
<dbReference type="EMBL" id="KL584710">
    <property type="protein sequence ID" value="KEQ73092.1"/>
    <property type="molecule type" value="Genomic_DNA"/>
</dbReference>
<evidence type="ECO:0000313" key="2">
    <source>
        <dbReference type="EMBL" id="KEQ73092.1"/>
    </source>
</evidence>
<dbReference type="Proteomes" id="UP000027730">
    <property type="component" value="Unassembled WGS sequence"/>
</dbReference>
<dbReference type="Gene3D" id="3.90.1200.10">
    <property type="match status" value="1"/>
</dbReference>
<sequence>MGSPKVHLPQALTQDHVRALLEILSSPTPQSIRQLKVTAEFHIIFVITYATADLEFWSRIKDVQIPAVNVTDLILRVSGNHISKIKTENEAAVLSWIDKSTNIPVPRVVAYDSSVENVLHHEYILMTRDPGESLADVYSSFDSTQMDIILDQLIDINVELHEHRWSHIGGLSFDDNDNIIPGPVLEETFWFEPDILALWPAGETFNSLNISGAFASYTEYIYAHLLKYKHAIEVHPSLEFMQDILPHLDCFLAIITSEPMRSNLDNVSLRLAHKDLHFANILVDPTTARITSIIDWEFAGVVPFTRWNPSRAFLWNAQENDTSIVEKTSLMERYEKKARDRGLGYLIDDAKFTSKEQEEMQTVANFMRAIVEVCPRGQAQGSVMGWKETAVKAMAELGA</sequence>
<dbReference type="STRING" id="1043004.A0A074WTM9"/>
<protein>
    <recommendedName>
        <fullName evidence="1">Aminoglycoside phosphotransferase domain-containing protein</fullName>
    </recommendedName>
</protein>
<evidence type="ECO:0000313" key="3">
    <source>
        <dbReference type="Proteomes" id="UP000027730"/>
    </source>
</evidence>
<dbReference type="InterPro" id="IPR011009">
    <property type="entry name" value="Kinase-like_dom_sf"/>
</dbReference>
<dbReference type="InterPro" id="IPR002575">
    <property type="entry name" value="Aminoglycoside_PTrfase"/>
</dbReference>
<dbReference type="InterPro" id="IPR051678">
    <property type="entry name" value="AGP_Transferase"/>
</dbReference>
<dbReference type="PANTHER" id="PTHR21310">
    <property type="entry name" value="AMINOGLYCOSIDE PHOSPHOTRANSFERASE-RELATED-RELATED"/>
    <property type="match status" value="1"/>
</dbReference>
<name>A0A074WTM9_9PEZI</name>
<dbReference type="RefSeq" id="XP_013427094.1">
    <property type="nucleotide sequence ID" value="XM_013571640.1"/>
</dbReference>